<keyword evidence="8 12" id="KW-1133">Transmembrane helix</keyword>
<feature type="region of interest" description="Disordered" evidence="11">
    <location>
        <begin position="302"/>
        <end position="323"/>
    </location>
</feature>
<name>A0A7R9WQL4_9STRA</name>
<evidence type="ECO:0000256" key="7">
    <source>
        <dbReference type="ARBA" id="ARBA00022927"/>
    </source>
</evidence>
<evidence type="ECO:0000256" key="8">
    <source>
        <dbReference type="ARBA" id="ARBA00022989"/>
    </source>
</evidence>
<evidence type="ECO:0000256" key="6">
    <source>
        <dbReference type="ARBA" id="ARBA00022892"/>
    </source>
</evidence>
<feature type="transmembrane region" description="Helical" evidence="12">
    <location>
        <begin position="6"/>
        <end position="28"/>
    </location>
</feature>
<dbReference type="Pfam" id="PF00810">
    <property type="entry name" value="ER_lumen_recept"/>
    <property type="match status" value="1"/>
</dbReference>
<keyword evidence="3" id="KW-0813">Transport</keyword>
<accession>A0A7R9WQL4</accession>
<reference evidence="13" key="1">
    <citation type="submission" date="2021-01" db="EMBL/GenBank/DDBJ databases">
        <authorList>
            <person name="Corre E."/>
            <person name="Pelletier E."/>
            <person name="Niang G."/>
            <person name="Scheremetjew M."/>
            <person name="Finn R."/>
            <person name="Kale V."/>
            <person name="Holt S."/>
            <person name="Cochrane G."/>
            <person name="Meng A."/>
            <person name="Brown T."/>
            <person name="Cohen L."/>
        </authorList>
    </citation>
    <scope>NUCLEOTIDE SEQUENCE</scope>
    <source>
        <strain evidence="13">CCMP3328</strain>
    </source>
</reference>
<keyword evidence="7" id="KW-0653">Protein transport</keyword>
<evidence type="ECO:0000256" key="2">
    <source>
        <dbReference type="ARBA" id="ARBA00010120"/>
    </source>
</evidence>
<evidence type="ECO:0000256" key="3">
    <source>
        <dbReference type="ARBA" id="ARBA00022448"/>
    </source>
</evidence>
<comment type="subcellular location">
    <subcellularLocation>
        <location evidence="1">Endoplasmic reticulum membrane</location>
        <topology evidence="1">Multi-pass membrane protein</topology>
    </subcellularLocation>
</comment>
<evidence type="ECO:0000256" key="11">
    <source>
        <dbReference type="SAM" id="MobiDB-lite"/>
    </source>
</evidence>
<gene>
    <name evidence="13" type="ORF">CAUS1442_LOCUS4167</name>
</gene>
<dbReference type="InterPro" id="IPR000133">
    <property type="entry name" value="ER_ret_rcpt"/>
</dbReference>
<evidence type="ECO:0000256" key="10">
    <source>
        <dbReference type="ARBA" id="ARBA00023170"/>
    </source>
</evidence>
<feature type="compositionally biased region" description="Acidic residues" evidence="11">
    <location>
        <begin position="311"/>
        <end position="323"/>
    </location>
</feature>
<keyword evidence="9 12" id="KW-0472">Membrane</keyword>
<dbReference type="GO" id="GO:0005789">
    <property type="term" value="C:endoplasmic reticulum membrane"/>
    <property type="evidence" value="ECO:0007669"/>
    <property type="project" value="UniProtKB-SubCell"/>
</dbReference>
<feature type="transmembrane region" description="Helical" evidence="12">
    <location>
        <begin position="207"/>
        <end position="232"/>
    </location>
</feature>
<dbReference type="GO" id="GO:0006621">
    <property type="term" value="P:protein retention in ER lumen"/>
    <property type="evidence" value="ECO:0007669"/>
    <property type="project" value="InterPro"/>
</dbReference>
<dbReference type="GO" id="GO:0015031">
    <property type="term" value="P:protein transport"/>
    <property type="evidence" value="ECO:0007669"/>
    <property type="project" value="UniProtKB-KW"/>
</dbReference>
<sequence>MISWKVAEVAALWTKTIATFVLLHRLFVAKNAQGISRKTQEILLVVYLLRYGHIEQLFFKDFEFHGWNAYGTLLSLFLALSTFCAIAVMTPWMQHPVYKTYRAEQDDFPHWLFLLVPSICLGLDRWMSHDQPQMVFQDTASILESFALLPQIQMYRKFRHVESFTSGTYIFLIGLHHTIGSVFWVYAGLMFPGGISNIRLNCLTQTAMVLFCVIGTCSAGSATTTAPFMPQLKKFTASVCSPKFVLAVCAVFALETRVTRYAISDLEKLIVTSGTMAACGFLVLLTLRHCFVVRRRRKQRKHTPDERSIDDADGDEESTEEIDTLWDESMKKLRNMQVV</sequence>
<comment type="similarity">
    <text evidence="2">Belongs to the ERD2 family.</text>
</comment>
<feature type="transmembrane region" description="Helical" evidence="12">
    <location>
        <begin position="164"/>
        <end position="187"/>
    </location>
</feature>
<dbReference type="AlphaFoldDB" id="A0A7R9WQL4"/>
<keyword evidence="6" id="KW-0931">ER-Golgi transport</keyword>
<keyword evidence="5" id="KW-0256">Endoplasmic reticulum</keyword>
<dbReference type="PANTHER" id="PTHR10585">
    <property type="entry name" value="ER LUMEN PROTEIN RETAINING RECEPTOR"/>
    <property type="match status" value="1"/>
</dbReference>
<evidence type="ECO:0000256" key="12">
    <source>
        <dbReference type="SAM" id="Phobius"/>
    </source>
</evidence>
<dbReference type="GO" id="GO:0046923">
    <property type="term" value="F:ER retention sequence binding"/>
    <property type="evidence" value="ECO:0007669"/>
    <property type="project" value="InterPro"/>
</dbReference>
<proteinExistence type="inferred from homology"/>
<evidence type="ECO:0000256" key="9">
    <source>
        <dbReference type="ARBA" id="ARBA00023136"/>
    </source>
</evidence>
<evidence type="ECO:0000256" key="4">
    <source>
        <dbReference type="ARBA" id="ARBA00022692"/>
    </source>
</evidence>
<feature type="transmembrane region" description="Helical" evidence="12">
    <location>
        <begin position="269"/>
        <end position="291"/>
    </location>
</feature>
<feature type="transmembrane region" description="Helical" evidence="12">
    <location>
        <begin position="67"/>
        <end position="88"/>
    </location>
</feature>
<dbReference type="EMBL" id="HBEF01006701">
    <property type="protein sequence ID" value="CAD8332068.1"/>
    <property type="molecule type" value="Transcribed_RNA"/>
</dbReference>
<dbReference type="GO" id="GO:0016192">
    <property type="term" value="P:vesicle-mediated transport"/>
    <property type="evidence" value="ECO:0007669"/>
    <property type="project" value="UniProtKB-KW"/>
</dbReference>
<protein>
    <submittedName>
        <fullName evidence="13">Uncharacterized protein</fullName>
    </submittedName>
</protein>
<keyword evidence="10" id="KW-0675">Receptor</keyword>
<keyword evidence="4 12" id="KW-0812">Transmembrane</keyword>
<evidence type="ECO:0000256" key="1">
    <source>
        <dbReference type="ARBA" id="ARBA00004477"/>
    </source>
</evidence>
<evidence type="ECO:0000313" key="13">
    <source>
        <dbReference type="EMBL" id="CAD8332068.1"/>
    </source>
</evidence>
<organism evidence="13">
    <name type="scientific">Craspedostauros australis</name>
    <dbReference type="NCBI Taxonomy" id="1486917"/>
    <lineage>
        <taxon>Eukaryota</taxon>
        <taxon>Sar</taxon>
        <taxon>Stramenopiles</taxon>
        <taxon>Ochrophyta</taxon>
        <taxon>Bacillariophyta</taxon>
        <taxon>Bacillariophyceae</taxon>
        <taxon>Bacillariophycidae</taxon>
        <taxon>Naviculales</taxon>
        <taxon>Naviculaceae</taxon>
        <taxon>Craspedostauros</taxon>
    </lineage>
</organism>
<evidence type="ECO:0000256" key="5">
    <source>
        <dbReference type="ARBA" id="ARBA00022824"/>
    </source>
</evidence>